<gene>
    <name evidence="1" type="ORF">ACERZ8_11360</name>
</gene>
<name>A0ABW8UTI3_9RHOB</name>
<evidence type="ECO:0000313" key="1">
    <source>
        <dbReference type="EMBL" id="MFL4470445.1"/>
    </source>
</evidence>
<protein>
    <submittedName>
        <fullName evidence="1">YcjX family protein</fullName>
    </submittedName>
</protein>
<evidence type="ECO:0000313" key="2">
    <source>
        <dbReference type="Proteomes" id="UP001627408"/>
    </source>
</evidence>
<dbReference type="PANTHER" id="PTHR38605">
    <property type="entry name" value="ATPASE-RELATED"/>
    <property type="match status" value="1"/>
</dbReference>
<dbReference type="Proteomes" id="UP001627408">
    <property type="component" value="Unassembled WGS sequence"/>
</dbReference>
<sequence length="470" mass="51180">MVLTTIADGVLDVAQGIYDTGADLLGEPTIRLGVTGLARSGKTVFITSLVANLLDRGRMPHLLAASEGRIHAAYLQPQPDDTVPRFDYEAHMGALTGQPPRWPDSTRAVSELRVSLRVKPNGLLAGLQGPRTIHLDIIDYPGEWLLDLALMEQSYDDWSAATLARLETRDVGADYRAAADAADGAARLDEVDAKALASAFTAYLHAARGAGFYDCTPGRFLLPGDLEGSPVLTFAPLPPGDAPRRSLRREMARRYEAYKSQVVRPFFRDHFSRIDRQVVLVDALGAIHSGPAAVEDMRAAMADILGAFRPGRNAFLTQLFRGKRVERILFAATKADHLHHSQHARLTGIMEALTREARDRARFAGAQTQALALAALRATTEDTMTHEGAPLDVVRGTLLETGKQAAFYPGALPDDPSQILSPAKAGADKWLDEDYQIMRFAPAPLTLRPGDGPPHMRMDRAAEFLIGDRL</sequence>
<accession>A0ABW8UTI3</accession>
<dbReference type="PANTHER" id="PTHR38605:SF1">
    <property type="entry name" value="ATPASE"/>
    <property type="match status" value="1"/>
</dbReference>
<organism evidence="1 2">
    <name type="scientific">Tateyamaria armeniaca</name>
    <dbReference type="NCBI Taxonomy" id="2518930"/>
    <lineage>
        <taxon>Bacteria</taxon>
        <taxon>Pseudomonadati</taxon>
        <taxon>Pseudomonadota</taxon>
        <taxon>Alphaproteobacteria</taxon>
        <taxon>Rhodobacterales</taxon>
        <taxon>Roseobacteraceae</taxon>
        <taxon>Tateyamaria</taxon>
    </lineage>
</organism>
<dbReference type="RefSeq" id="WP_407592299.1">
    <property type="nucleotide sequence ID" value="NZ_JBHDIY010000002.1"/>
</dbReference>
<dbReference type="InterPro" id="IPR007413">
    <property type="entry name" value="YcjX-like"/>
</dbReference>
<reference evidence="1 2" key="1">
    <citation type="submission" date="2024-08" db="EMBL/GenBank/DDBJ databases">
        <title>Tateyamaria sp. nov., isolated from marine algae.</title>
        <authorList>
            <person name="Choi B.J."/>
            <person name="Kim J.M."/>
            <person name="Lee J.K."/>
            <person name="Choi D.G."/>
            <person name="Bayburt H."/>
            <person name="Baek J.H."/>
            <person name="Han D.M."/>
            <person name="Jeon C.O."/>
        </authorList>
    </citation>
    <scope>NUCLEOTIDE SEQUENCE [LARGE SCALE GENOMIC DNA]</scope>
    <source>
        <strain evidence="1 2">KMU-156</strain>
    </source>
</reference>
<comment type="caution">
    <text evidence="1">The sequence shown here is derived from an EMBL/GenBank/DDBJ whole genome shotgun (WGS) entry which is preliminary data.</text>
</comment>
<dbReference type="EMBL" id="JBHDIY010000002">
    <property type="protein sequence ID" value="MFL4470445.1"/>
    <property type="molecule type" value="Genomic_DNA"/>
</dbReference>
<dbReference type="Pfam" id="PF04317">
    <property type="entry name" value="DUF463"/>
    <property type="match status" value="1"/>
</dbReference>
<keyword evidence="2" id="KW-1185">Reference proteome</keyword>
<proteinExistence type="predicted"/>
<dbReference type="PIRSF" id="PIRSF019381">
    <property type="entry name" value="YcjX"/>
    <property type="match status" value="1"/>
</dbReference>